<accession>A0AC34GTM9</accession>
<dbReference type="Proteomes" id="UP000887579">
    <property type="component" value="Unplaced"/>
</dbReference>
<proteinExistence type="predicted"/>
<reference evidence="2" key="1">
    <citation type="submission" date="2022-11" db="UniProtKB">
        <authorList>
            <consortium name="WormBaseParasite"/>
        </authorList>
    </citation>
    <scope>IDENTIFICATION</scope>
</reference>
<dbReference type="WBParaSite" id="ES5_v2.g8040.t1">
    <property type="protein sequence ID" value="ES5_v2.g8040.t1"/>
    <property type="gene ID" value="ES5_v2.g8040"/>
</dbReference>
<organism evidence="1 2">
    <name type="scientific">Panagrolaimus sp. ES5</name>
    <dbReference type="NCBI Taxonomy" id="591445"/>
    <lineage>
        <taxon>Eukaryota</taxon>
        <taxon>Metazoa</taxon>
        <taxon>Ecdysozoa</taxon>
        <taxon>Nematoda</taxon>
        <taxon>Chromadorea</taxon>
        <taxon>Rhabditida</taxon>
        <taxon>Tylenchina</taxon>
        <taxon>Panagrolaimomorpha</taxon>
        <taxon>Panagrolaimoidea</taxon>
        <taxon>Panagrolaimidae</taxon>
        <taxon>Panagrolaimus</taxon>
    </lineage>
</organism>
<evidence type="ECO:0000313" key="1">
    <source>
        <dbReference type="Proteomes" id="UP000887579"/>
    </source>
</evidence>
<protein>
    <submittedName>
        <fullName evidence="2">Uncharacterized protein</fullName>
    </submittedName>
</protein>
<name>A0AC34GTM9_9BILA</name>
<sequence>MDPSVSSSTDQENTDNESSDICLSALYDAREDSDEEEFSGYAPLFDRSFCTPSFGSRTSSSSFGPSSFSSADPDPYYPEWKFQLPKVGFGLNRPWLPKDDNALSSLSECSDSTQSDHDDDNFVEVPARDYSNVTVNENFGRDKVLEKQLSILQKDFHYYWSFVSKYQKERLLIIKNLMKQLRKPKYFNEEQCYRLNVMINLLEVDLNLIVPILPVQKATFIAETDKKVLIKNGFIYEKVNPYKNSYECMFYGGPPWCKSFVVLNNTNEIMEGTFSSHSHPAAEECTFDAPLPPAPPTTLIRVTSEEDGRIRGNYRKMMKLLQKTSDDFKKWKLEAEFFRIKSEKIYKLVAEVKQLSTTTNMIEMENYLQSIRLDAITVERK</sequence>
<evidence type="ECO:0000313" key="2">
    <source>
        <dbReference type="WBParaSite" id="ES5_v2.g8040.t1"/>
    </source>
</evidence>